<dbReference type="Pfam" id="PF01546">
    <property type="entry name" value="Peptidase_M20"/>
    <property type="match status" value="2"/>
</dbReference>
<dbReference type="SUPFAM" id="SSF53187">
    <property type="entry name" value="Zn-dependent exopeptidases"/>
    <property type="match status" value="1"/>
</dbReference>
<comment type="caution">
    <text evidence="5">The sequence shown here is derived from an EMBL/GenBank/DDBJ whole genome shotgun (WGS) entry which is preliminary data.</text>
</comment>
<dbReference type="InterPro" id="IPR011650">
    <property type="entry name" value="Peptidase_M20_dimer"/>
</dbReference>
<feature type="region of interest" description="Disordered" evidence="3">
    <location>
        <begin position="136"/>
        <end position="155"/>
    </location>
</feature>
<protein>
    <submittedName>
        <fullName evidence="5">M20/M25/M40 family metallo-hydrolase</fullName>
    </submittedName>
</protein>
<dbReference type="Pfam" id="PF07687">
    <property type="entry name" value="M20_dimer"/>
    <property type="match status" value="1"/>
</dbReference>
<evidence type="ECO:0000256" key="2">
    <source>
        <dbReference type="ARBA" id="ARBA00022801"/>
    </source>
</evidence>
<dbReference type="Gene3D" id="3.30.70.360">
    <property type="match status" value="1"/>
</dbReference>
<dbReference type="Proteomes" id="UP000718281">
    <property type="component" value="Unassembled WGS sequence"/>
</dbReference>
<feature type="domain" description="Peptidase M20 dimerisation" evidence="4">
    <location>
        <begin position="206"/>
        <end position="302"/>
    </location>
</feature>
<sequence length="400" mass="41631">MDDLGDAAVALLSDLVAIDSVNPGLVDDAAGESAIVAFLANRLRANGFTVTIINAEGHANRPSLLAVGPGPADAPTVVLNGHLDTVGVSGMPSPFTPRVEGHQLFGRGAADMKGGVAALIVAAERLATDRLNADRLTPYQPTHEGPTLEQPTGARGGIRPVLALVTDEEDASLGSEAVIAALAALNIHPDVCLIGEPTDLTPCHTLRGFGVARVSFQGRAAHSSQPHLGINALTQLGRFLHAVDQRAPHLHAEGSDLMVTVARGGTSAFVIPDSAECLVEIRTSPDGRGTTVLDEVQALLDPVWDATVELVAARDGWRLDDSGPAADLATQLAAALTTGATFDAPYWMEAPLWQAVCPTLICGPSGGSLHAVDEWVDLRQVRAFTRALVDVLSSWSPDAD</sequence>
<dbReference type="PANTHER" id="PTHR43808:SF25">
    <property type="entry name" value="PEPTIDASE M20 DIMERISATION DOMAIN-CONTAINING PROTEIN"/>
    <property type="match status" value="1"/>
</dbReference>
<evidence type="ECO:0000256" key="3">
    <source>
        <dbReference type="SAM" id="MobiDB-lite"/>
    </source>
</evidence>
<name>A0A935CE53_9MICO</name>
<reference evidence="5 6" key="1">
    <citation type="submission" date="2020-10" db="EMBL/GenBank/DDBJ databases">
        <title>Connecting structure to function with the recovery of over 1000 high-quality activated sludge metagenome-assembled genomes encoding full-length rRNA genes using long-read sequencing.</title>
        <authorList>
            <person name="Singleton C.M."/>
            <person name="Petriglieri F."/>
            <person name="Kristensen J.M."/>
            <person name="Kirkegaard R.H."/>
            <person name="Michaelsen T.Y."/>
            <person name="Andersen M.H."/>
            <person name="Karst S.M."/>
            <person name="Dueholm M.S."/>
            <person name="Nielsen P.H."/>
            <person name="Albertsen M."/>
        </authorList>
    </citation>
    <scope>NUCLEOTIDE SEQUENCE [LARGE SCALE GENOMIC DNA]</scope>
    <source>
        <strain evidence="5">AalE_18-Q3-R2-46_BAT3C.188</strain>
    </source>
</reference>
<dbReference type="InterPro" id="IPR050072">
    <property type="entry name" value="Peptidase_M20A"/>
</dbReference>
<accession>A0A935CE53</accession>
<dbReference type="InterPro" id="IPR002933">
    <property type="entry name" value="Peptidase_M20"/>
</dbReference>
<organism evidence="5 6">
    <name type="scientific">Candidatus Phosphoribacter hodrii</name>
    <dbReference type="NCBI Taxonomy" id="2953743"/>
    <lineage>
        <taxon>Bacteria</taxon>
        <taxon>Bacillati</taxon>
        <taxon>Actinomycetota</taxon>
        <taxon>Actinomycetes</taxon>
        <taxon>Micrococcales</taxon>
        <taxon>Dermatophilaceae</taxon>
        <taxon>Candidatus Phosphoribacter</taxon>
    </lineage>
</organism>
<keyword evidence="2" id="KW-0378">Hydrolase</keyword>
<dbReference type="GO" id="GO:0016787">
    <property type="term" value="F:hydrolase activity"/>
    <property type="evidence" value="ECO:0007669"/>
    <property type="project" value="UniProtKB-KW"/>
</dbReference>
<evidence type="ECO:0000313" key="5">
    <source>
        <dbReference type="EMBL" id="MBK6301412.1"/>
    </source>
</evidence>
<dbReference type="SUPFAM" id="SSF55031">
    <property type="entry name" value="Bacterial exopeptidase dimerisation domain"/>
    <property type="match status" value="1"/>
</dbReference>
<dbReference type="GO" id="GO:0046872">
    <property type="term" value="F:metal ion binding"/>
    <property type="evidence" value="ECO:0007669"/>
    <property type="project" value="UniProtKB-KW"/>
</dbReference>
<proteinExistence type="predicted"/>
<dbReference type="Gene3D" id="3.40.630.10">
    <property type="entry name" value="Zn peptidases"/>
    <property type="match status" value="1"/>
</dbReference>
<keyword evidence="1" id="KW-0479">Metal-binding</keyword>
<gene>
    <name evidence="5" type="ORF">IPF40_10325</name>
</gene>
<dbReference type="InterPro" id="IPR036264">
    <property type="entry name" value="Bact_exopeptidase_dim_dom"/>
</dbReference>
<evidence type="ECO:0000259" key="4">
    <source>
        <dbReference type="Pfam" id="PF07687"/>
    </source>
</evidence>
<evidence type="ECO:0000256" key="1">
    <source>
        <dbReference type="ARBA" id="ARBA00022723"/>
    </source>
</evidence>
<dbReference type="EMBL" id="JADIXZ010000004">
    <property type="protein sequence ID" value="MBK6301412.1"/>
    <property type="molecule type" value="Genomic_DNA"/>
</dbReference>
<dbReference type="PANTHER" id="PTHR43808">
    <property type="entry name" value="ACETYLORNITHINE DEACETYLASE"/>
    <property type="match status" value="1"/>
</dbReference>
<evidence type="ECO:0000313" key="6">
    <source>
        <dbReference type="Proteomes" id="UP000718281"/>
    </source>
</evidence>
<dbReference type="AlphaFoldDB" id="A0A935CE53"/>